<dbReference type="Proteomes" id="UP000070456">
    <property type="component" value="Unassembled WGS sequence"/>
</dbReference>
<dbReference type="STRING" id="520762.AN619_29790"/>
<dbReference type="SMART" id="SM00387">
    <property type="entry name" value="HATPase_c"/>
    <property type="match status" value="1"/>
</dbReference>
<dbReference type="EMBL" id="LOEE01000083">
    <property type="protein sequence ID" value="KXG73684.1"/>
    <property type="molecule type" value="Genomic_DNA"/>
</dbReference>
<evidence type="ECO:0000256" key="3">
    <source>
        <dbReference type="ARBA" id="ARBA00022553"/>
    </source>
</evidence>
<dbReference type="InterPro" id="IPR036890">
    <property type="entry name" value="HATPase_C_sf"/>
</dbReference>
<dbReference type="PROSITE" id="PS50109">
    <property type="entry name" value="HIS_KIN"/>
    <property type="match status" value="1"/>
</dbReference>
<evidence type="ECO:0000313" key="8">
    <source>
        <dbReference type="EMBL" id="KXG73684.1"/>
    </source>
</evidence>
<accession>A0A140KZF9</accession>
<keyword evidence="9" id="KW-1185">Reference proteome</keyword>
<sequence length="284" mass="32331">MNMKLYTKAYALIIIILVQSVTVVLLTNQLFINMLSNAIITYQYSYPLAFILNLLAISAFFSIYYILRFLHAERESIIKLNHSREVIDALQGQKHDFNNHLSLIAGMLQVGQPEKALEYIFHISQKVDEVFSVSKIKNIEIAATLCRKCAIAESKGITVELDVGTSLENLKIDSMELCKVLFNLLDNAIYELEHCDEETKILTIDIEEHEQMYCIAIGNSYPVLSPDLYDKIFEPRYTTKEGEDHGYGLSIVKQIVEKNKGRITVESYESVGTIFTVFLPQKNG</sequence>
<feature type="domain" description="Histidine kinase" evidence="7">
    <location>
        <begin position="152"/>
        <end position="283"/>
    </location>
</feature>
<keyword evidence="6" id="KW-0472">Membrane</keyword>
<gene>
    <name evidence="8" type="primary">dpiB_2</name>
    <name evidence="8" type="ORF">AN619_29790</name>
</gene>
<dbReference type="PANTHER" id="PTHR43547">
    <property type="entry name" value="TWO-COMPONENT HISTIDINE KINASE"/>
    <property type="match status" value="1"/>
</dbReference>
<evidence type="ECO:0000256" key="6">
    <source>
        <dbReference type="SAM" id="Phobius"/>
    </source>
</evidence>
<dbReference type="Pfam" id="PF02518">
    <property type="entry name" value="HATPase_c"/>
    <property type="match status" value="1"/>
</dbReference>
<dbReference type="Gene3D" id="1.10.287.130">
    <property type="match status" value="1"/>
</dbReference>
<organism evidence="8 9">
    <name type="scientific">Thermotalea metallivorans</name>
    <dbReference type="NCBI Taxonomy" id="520762"/>
    <lineage>
        <taxon>Bacteria</taxon>
        <taxon>Bacillati</taxon>
        <taxon>Bacillota</taxon>
        <taxon>Clostridia</taxon>
        <taxon>Peptostreptococcales</taxon>
        <taxon>Thermotaleaceae</taxon>
        <taxon>Thermotalea</taxon>
    </lineage>
</organism>
<keyword evidence="6" id="KW-0812">Transmembrane</keyword>
<feature type="transmembrane region" description="Helical" evidence="6">
    <location>
        <begin position="44"/>
        <end position="67"/>
    </location>
</feature>
<evidence type="ECO:0000256" key="4">
    <source>
        <dbReference type="ARBA" id="ARBA00022777"/>
    </source>
</evidence>
<feature type="transmembrane region" description="Helical" evidence="6">
    <location>
        <begin position="9"/>
        <end position="32"/>
    </location>
</feature>
<dbReference type="InterPro" id="IPR003594">
    <property type="entry name" value="HATPase_dom"/>
</dbReference>
<proteinExistence type="predicted"/>
<comment type="caution">
    <text evidence="8">The sequence shown here is derived from an EMBL/GenBank/DDBJ whole genome shotgun (WGS) entry which is preliminary data.</text>
</comment>
<evidence type="ECO:0000259" key="7">
    <source>
        <dbReference type="PROSITE" id="PS50109"/>
    </source>
</evidence>
<keyword evidence="4 8" id="KW-0418">Kinase</keyword>
<reference evidence="8 9" key="1">
    <citation type="submission" date="2015-12" db="EMBL/GenBank/DDBJ databases">
        <title>Draft genome sequence of the thermoanaerobe Thermotalea metallivorans, an isolate from the runoff channel of the Great Artesian Basin, Australia.</title>
        <authorList>
            <person name="Patel B.K."/>
        </authorList>
    </citation>
    <scope>NUCLEOTIDE SEQUENCE [LARGE SCALE GENOMIC DNA]</scope>
    <source>
        <strain evidence="8 9">B2-1</strain>
    </source>
</reference>
<dbReference type="Gene3D" id="3.30.565.10">
    <property type="entry name" value="Histidine kinase-like ATPase, C-terminal domain"/>
    <property type="match status" value="1"/>
</dbReference>
<dbReference type="PATRIC" id="fig|520762.4.peg.3284"/>
<dbReference type="PRINTS" id="PR00344">
    <property type="entry name" value="BCTRLSENSOR"/>
</dbReference>
<dbReference type="InterPro" id="IPR004358">
    <property type="entry name" value="Sig_transdc_His_kin-like_C"/>
</dbReference>
<evidence type="ECO:0000256" key="5">
    <source>
        <dbReference type="ARBA" id="ARBA00023012"/>
    </source>
</evidence>
<evidence type="ECO:0000256" key="2">
    <source>
        <dbReference type="ARBA" id="ARBA00012438"/>
    </source>
</evidence>
<dbReference type="AlphaFoldDB" id="A0A140KZF9"/>
<keyword evidence="8" id="KW-0808">Transferase</keyword>
<protein>
    <recommendedName>
        <fullName evidence="2">histidine kinase</fullName>
        <ecNumber evidence="2">2.7.13.3</ecNumber>
    </recommendedName>
</protein>
<keyword evidence="3" id="KW-0597">Phosphoprotein</keyword>
<name>A0A140KZF9_9FIRM</name>
<keyword evidence="5" id="KW-0902">Two-component regulatory system</keyword>
<dbReference type="InterPro" id="IPR039506">
    <property type="entry name" value="SPOB_a"/>
</dbReference>
<evidence type="ECO:0000256" key="1">
    <source>
        <dbReference type="ARBA" id="ARBA00000085"/>
    </source>
</evidence>
<dbReference type="GO" id="GO:0000155">
    <property type="term" value="F:phosphorelay sensor kinase activity"/>
    <property type="evidence" value="ECO:0007669"/>
    <property type="project" value="TreeGrafter"/>
</dbReference>
<keyword evidence="6" id="KW-1133">Transmembrane helix</keyword>
<dbReference type="InterPro" id="IPR005467">
    <property type="entry name" value="His_kinase_dom"/>
</dbReference>
<dbReference type="EC" id="2.7.13.3" evidence="2"/>
<dbReference type="Pfam" id="PF14689">
    <property type="entry name" value="SPOB_a"/>
    <property type="match status" value="1"/>
</dbReference>
<dbReference type="SUPFAM" id="SSF55874">
    <property type="entry name" value="ATPase domain of HSP90 chaperone/DNA topoisomerase II/histidine kinase"/>
    <property type="match status" value="1"/>
</dbReference>
<dbReference type="PANTHER" id="PTHR43547:SF10">
    <property type="entry name" value="SENSOR HISTIDINE KINASE DCUS"/>
    <property type="match status" value="1"/>
</dbReference>
<comment type="catalytic activity">
    <reaction evidence="1">
        <text>ATP + protein L-histidine = ADP + protein N-phospho-L-histidine.</text>
        <dbReference type="EC" id="2.7.13.3"/>
    </reaction>
</comment>
<evidence type="ECO:0000313" key="9">
    <source>
        <dbReference type="Proteomes" id="UP000070456"/>
    </source>
</evidence>